<accession>A0ABQ2EMK4</accession>
<comment type="caution">
    <text evidence="2">The sequence shown here is derived from an EMBL/GenBank/DDBJ whole genome shotgun (WGS) entry which is preliminary data.</text>
</comment>
<keyword evidence="3" id="KW-1185">Reference proteome</keyword>
<gene>
    <name evidence="2" type="ORF">GCM10011583_55390</name>
</gene>
<protein>
    <submittedName>
        <fullName evidence="2">Uncharacterized protein</fullName>
    </submittedName>
</protein>
<proteinExistence type="predicted"/>
<name>A0ABQ2EMK4_9ACTN</name>
<reference evidence="3" key="1">
    <citation type="journal article" date="2019" name="Int. J. Syst. Evol. Microbiol.">
        <title>The Global Catalogue of Microorganisms (GCM) 10K type strain sequencing project: providing services to taxonomists for standard genome sequencing and annotation.</title>
        <authorList>
            <consortium name="The Broad Institute Genomics Platform"/>
            <consortium name="The Broad Institute Genome Sequencing Center for Infectious Disease"/>
            <person name="Wu L."/>
            <person name="Ma J."/>
        </authorList>
    </citation>
    <scope>NUCLEOTIDE SEQUENCE [LARGE SCALE GENOMIC DNA]</scope>
    <source>
        <strain evidence="3">CGMCC 4.7275</strain>
    </source>
</reference>
<dbReference type="Proteomes" id="UP000660265">
    <property type="component" value="Unassembled WGS sequence"/>
</dbReference>
<feature type="region of interest" description="Disordered" evidence="1">
    <location>
        <begin position="54"/>
        <end position="82"/>
    </location>
</feature>
<evidence type="ECO:0000256" key="1">
    <source>
        <dbReference type="SAM" id="MobiDB-lite"/>
    </source>
</evidence>
<feature type="compositionally biased region" description="Basic residues" evidence="1">
    <location>
        <begin position="65"/>
        <end position="82"/>
    </location>
</feature>
<organism evidence="2 3">
    <name type="scientific">Streptomyces camponoticapitis</name>
    <dbReference type="NCBI Taxonomy" id="1616125"/>
    <lineage>
        <taxon>Bacteria</taxon>
        <taxon>Bacillati</taxon>
        <taxon>Actinomycetota</taxon>
        <taxon>Actinomycetes</taxon>
        <taxon>Kitasatosporales</taxon>
        <taxon>Streptomycetaceae</taxon>
        <taxon>Streptomyces</taxon>
    </lineage>
</organism>
<dbReference type="EMBL" id="BMMV01000021">
    <property type="protein sequence ID" value="GGK16410.1"/>
    <property type="molecule type" value="Genomic_DNA"/>
</dbReference>
<evidence type="ECO:0000313" key="2">
    <source>
        <dbReference type="EMBL" id="GGK16410.1"/>
    </source>
</evidence>
<evidence type="ECO:0000313" key="3">
    <source>
        <dbReference type="Proteomes" id="UP000660265"/>
    </source>
</evidence>
<sequence>MPETSVARFYDELADDYHLIYSDWDASIRRQGDALDALIDRGHAESARLFLRHRHAGHRPGAARAPRHRDRHQSPRRRPRCP</sequence>